<proteinExistence type="predicted"/>
<dbReference type="EMBL" id="JBHUHQ010000015">
    <property type="protein sequence ID" value="MFD2044374.1"/>
    <property type="molecule type" value="Genomic_DNA"/>
</dbReference>
<gene>
    <name evidence="2" type="ORF">ACFSJF_08865</name>
</gene>
<evidence type="ECO:0000313" key="3">
    <source>
        <dbReference type="Proteomes" id="UP001597383"/>
    </source>
</evidence>
<dbReference type="Pfam" id="PF17261">
    <property type="entry name" value="DUF5327"/>
    <property type="match status" value="1"/>
</dbReference>
<protein>
    <submittedName>
        <fullName evidence="2">YwdI family protein</fullName>
    </submittedName>
</protein>
<dbReference type="RefSeq" id="WP_377556400.1">
    <property type="nucleotide sequence ID" value="NZ_JBHUHQ010000015.1"/>
</dbReference>
<keyword evidence="3" id="KW-1185">Reference proteome</keyword>
<organism evidence="2 3">
    <name type="scientific">Ornithinibacillus salinisoli</name>
    <dbReference type="NCBI Taxonomy" id="1848459"/>
    <lineage>
        <taxon>Bacteria</taxon>
        <taxon>Bacillati</taxon>
        <taxon>Bacillota</taxon>
        <taxon>Bacilli</taxon>
        <taxon>Bacillales</taxon>
        <taxon>Bacillaceae</taxon>
        <taxon>Ornithinibacillus</taxon>
    </lineage>
</organism>
<dbReference type="InterPro" id="IPR035218">
    <property type="entry name" value="DUF5327"/>
</dbReference>
<sequence length="94" mass="10819">MAIANETIIQKMIQELQQAKQQQSQTEIVKHMEHVRLLCDLFLAESDSSSEVSKEEISPEEMKAMLGETRKQQSFQKTSRLEENDANGKSIFDF</sequence>
<accession>A0ABW4VXK4</accession>
<feature type="region of interest" description="Disordered" evidence="1">
    <location>
        <begin position="67"/>
        <end position="94"/>
    </location>
</feature>
<reference evidence="3" key="1">
    <citation type="journal article" date="2019" name="Int. J. Syst. Evol. Microbiol.">
        <title>The Global Catalogue of Microorganisms (GCM) 10K type strain sequencing project: providing services to taxonomists for standard genome sequencing and annotation.</title>
        <authorList>
            <consortium name="The Broad Institute Genomics Platform"/>
            <consortium name="The Broad Institute Genome Sequencing Center for Infectious Disease"/>
            <person name="Wu L."/>
            <person name="Ma J."/>
        </authorList>
    </citation>
    <scope>NUCLEOTIDE SEQUENCE [LARGE SCALE GENOMIC DNA]</scope>
    <source>
        <strain evidence="3">R28</strain>
    </source>
</reference>
<dbReference type="Proteomes" id="UP001597383">
    <property type="component" value="Unassembled WGS sequence"/>
</dbReference>
<name>A0ABW4VXK4_9BACI</name>
<evidence type="ECO:0000256" key="1">
    <source>
        <dbReference type="SAM" id="MobiDB-lite"/>
    </source>
</evidence>
<comment type="caution">
    <text evidence="2">The sequence shown here is derived from an EMBL/GenBank/DDBJ whole genome shotgun (WGS) entry which is preliminary data.</text>
</comment>
<evidence type="ECO:0000313" key="2">
    <source>
        <dbReference type="EMBL" id="MFD2044374.1"/>
    </source>
</evidence>